<proteinExistence type="predicted"/>
<dbReference type="PANTHER" id="PTHR43310:SF4">
    <property type="entry name" value="AFR304WP"/>
    <property type="match status" value="1"/>
</dbReference>
<feature type="transmembrane region" description="Helical" evidence="6">
    <location>
        <begin position="252"/>
        <end position="273"/>
    </location>
</feature>
<protein>
    <recommendedName>
        <fullName evidence="7">SLC26A/SulP transporter domain-containing protein</fullName>
    </recommendedName>
</protein>
<keyword evidence="3 6" id="KW-1133">Transmembrane helix</keyword>
<dbReference type="Proteomes" id="UP000266841">
    <property type="component" value="Unassembled WGS sequence"/>
</dbReference>
<feature type="transmembrane region" description="Helical" evidence="6">
    <location>
        <begin position="208"/>
        <end position="232"/>
    </location>
</feature>
<dbReference type="InterPro" id="IPR011547">
    <property type="entry name" value="SLC26A/SulP_dom"/>
</dbReference>
<keyword evidence="9" id="KW-1185">Reference proteome</keyword>
<comment type="subcellular location">
    <subcellularLocation>
        <location evidence="1">Membrane</location>
        <topology evidence="1">Multi-pass membrane protein</topology>
    </subcellularLocation>
</comment>
<dbReference type="EMBL" id="AGNL01022912">
    <property type="protein sequence ID" value="EJK59437.1"/>
    <property type="molecule type" value="Genomic_DNA"/>
</dbReference>
<evidence type="ECO:0000256" key="3">
    <source>
        <dbReference type="ARBA" id="ARBA00022989"/>
    </source>
</evidence>
<evidence type="ECO:0000259" key="7">
    <source>
        <dbReference type="Pfam" id="PF00916"/>
    </source>
</evidence>
<sequence length="484" mass="52187">MSEEQTRSLLSHRPDPNYGGISSDAEIIGPSPEILRQASLKALAVAKDIKEAREASPRTTDAGVKGVDVESQEADGAGYGHAGGIDIAFVLGQIPAVIVATILTFMAATAYFPTELPLAGKEILGMRMLLFSTVVAQVVITYKSKFDNALGLQMIENIPFYVELARIVMDEQGTGSEAISTLFFIFGFSSIIVGLFFYMLGKLKLGRVVYFFPSHVLVGCIGGIGAFIFVTAIEVTTNSTFSFSQKGFEECIVANFNLLAPVIAFEFVLRVLIHVTKGRYALLNPIYYCMTMPVFYGALWLLGVSTEKAAQLGYFFPALDTGGKGMVSMDLFDIFTFVNLGDVSFKAVAKALPTLVSLAVFSLIHVPINIPAFAVTTNTEPDMDNELIAHGWSNCLAGLGFGLQNYLTYSNSVVYAKSAGKGRSSSIAVAVLMTLVFIWGPIIAAFVPRCIAGTLLLHVGIDLFSKYPRLCVSPLHTALTPLLH</sequence>
<dbReference type="PANTHER" id="PTHR43310">
    <property type="entry name" value="SULFATE TRANSPORTER YBAR-RELATED"/>
    <property type="match status" value="1"/>
</dbReference>
<organism evidence="8 9">
    <name type="scientific">Thalassiosira oceanica</name>
    <name type="common">Marine diatom</name>
    <dbReference type="NCBI Taxonomy" id="159749"/>
    <lineage>
        <taxon>Eukaryota</taxon>
        <taxon>Sar</taxon>
        <taxon>Stramenopiles</taxon>
        <taxon>Ochrophyta</taxon>
        <taxon>Bacillariophyta</taxon>
        <taxon>Coscinodiscophyceae</taxon>
        <taxon>Thalassiosirophycidae</taxon>
        <taxon>Thalassiosirales</taxon>
        <taxon>Thalassiosiraceae</taxon>
        <taxon>Thalassiosira</taxon>
    </lineage>
</organism>
<feature type="domain" description="SLC26A/SulP transporter" evidence="7">
    <location>
        <begin position="128"/>
        <end position="470"/>
    </location>
</feature>
<reference evidence="8 9" key="1">
    <citation type="journal article" date="2012" name="Genome Biol.">
        <title>Genome and low-iron response of an oceanic diatom adapted to chronic iron limitation.</title>
        <authorList>
            <person name="Lommer M."/>
            <person name="Specht M."/>
            <person name="Roy A.S."/>
            <person name="Kraemer L."/>
            <person name="Andreson R."/>
            <person name="Gutowska M.A."/>
            <person name="Wolf J."/>
            <person name="Bergner S.V."/>
            <person name="Schilhabel M.B."/>
            <person name="Klostermeier U.C."/>
            <person name="Beiko R.G."/>
            <person name="Rosenstiel P."/>
            <person name="Hippler M."/>
            <person name="Laroche J."/>
        </authorList>
    </citation>
    <scope>NUCLEOTIDE SEQUENCE [LARGE SCALE GENOMIC DNA]</scope>
    <source>
        <strain evidence="8 9">CCMP1005</strain>
    </source>
</reference>
<evidence type="ECO:0000256" key="4">
    <source>
        <dbReference type="ARBA" id="ARBA00023136"/>
    </source>
</evidence>
<feature type="transmembrane region" description="Helical" evidence="6">
    <location>
        <begin position="285"/>
        <end position="305"/>
    </location>
</feature>
<evidence type="ECO:0000256" key="2">
    <source>
        <dbReference type="ARBA" id="ARBA00022692"/>
    </source>
</evidence>
<feature type="transmembrane region" description="Helical" evidence="6">
    <location>
        <begin position="87"/>
        <end position="112"/>
    </location>
</feature>
<feature type="transmembrane region" description="Helical" evidence="6">
    <location>
        <begin position="124"/>
        <end position="142"/>
    </location>
</feature>
<evidence type="ECO:0000256" key="5">
    <source>
        <dbReference type="SAM" id="MobiDB-lite"/>
    </source>
</evidence>
<feature type="transmembrane region" description="Helical" evidence="6">
    <location>
        <begin position="355"/>
        <end position="375"/>
    </location>
</feature>
<dbReference type="GO" id="GO:0016020">
    <property type="term" value="C:membrane"/>
    <property type="evidence" value="ECO:0007669"/>
    <property type="project" value="UniProtKB-SubCell"/>
</dbReference>
<accession>K0SLS8</accession>
<comment type="caution">
    <text evidence="8">The sequence shown here is derived from an EMBL/GenBank/DDBJ whole genome shotgun (WGS) entry which is preliminary data.</text>
</comment>
<evidence type="ECO:0000313" key="8">
    <source>
        <dbReference type="EMBL" id="EJK59437.1"/>
    </source>
</evidence>
<keyword evidence="2 6" id="KW-0812">Transmembrane</keyword>
<feature type="transmembrane region" description="Helical" evidence="6">
    <location>
        <begin position="178"/>
        <end position="201"/>
    </location>
</feature>
<dbReference type="OMA" id="YIYSTIW"/>
<keyword evidence="4 6" id="KW-0472">Membrane</keyword>
<evidence type="ECO:0000256" key="6">
    <source>
        <dbReference type="SAM" id="Phobius"/>
    </source>
</evidence>
<feature type="transmembrane region" description="Helical" evidence="6">
    <location>
        <begin position="427"/>
        <end position="447"/>
    </location>
</feature>
<feature type="region of interest" description="Disordered" evidence="5">
    <location>
        <begin position="1"/>
        <end position="25"/>
    </location>
</feature>
<dbReference type="Pfam" id="PF00916">
    <property type="entry name" value="Sulfate_transp"/>
    <property type="match status" value="1"/>
</dbReference>
<dbReference type="AlphaFoldDB" id="K0SLS8"/>
<name>K0SLS8_THAOC</name>
<gene>
    <name evidence="8" type="ORF">THAOC_20348</name>
</gene>
<evidence type="ECO:0000256" key="1">
    <source>
        <dbReference type="ARBA" id="ARBA00004141"/>
    </source>
</evidence>
<evidence type="ECO:0000313" key="9">
    <source>
        <dbReference type="Proteomes" id="UP000266841"/>
    </source>
</evidence>
<dbReference type="OrthoDB" id="44793at2759"/>
<dbReference type="eggNOG" id="KOG0236">
    <property type="taxonomic scope" value="Eukaryota"/>
</dbReference>
<dbReference type="InterPro" id="IPR052706">
    <property type="entry name" value="Membrane-Transporter-like"/>
</dbReference>